<dbReference type="GeneID" id="9182481"/>
<dbReference type="KEGG" id="tml:GSTUM_00002313001"/>
<dbReference type="RefSeq" id="XP_002836100.1">
    <property type="nucleotide sequence ID" value="XM_002836054.1"/>
</dbReference>
<proteinExistence type="predicted"/>
<dbReference type="HOGENOM" id="CLU_1961182_0_0_1"/>
<accession>D5G6W4</accession>
<reference evidence="2 3" key="1">
    <citation type="journal article" date="2010" name="Nature">
        <title>Perigord black truffle genome uncovers evolutionary origins and mechanisms of symbiosis.</title>
        <authorList>
            <person name="Martin F."/>
            <person name="Kohler A."/>
            <person name="Murat C."/>
            <person name="Balestrini R."/>
            <person name="Coutinho P.M."/>
            <person name="Jaillon O."/>
            <person name="Montanini B."/>
            <person name="Morin E."/>
            <person name="Noel B."/>
            <person name="Percudani R."/>
            <person name="Porcel B."/>
            <person name="Rubini A."/>
            <person name="Amicucci A."/>
            <person name="Amselem J."/>
            <person name="Anthouard V."/>
            <person name="Arcioni S."/>
            <person name="Artiguenave F."/>
            <person name="Aury J.M."/>
            <person name="Ballario P."/>
            <person name="Bolchi A."/>
            <person name="Brenna A."/>
            <person name="Brun A."/>
            <person name="Buee M."/>
            <person name="Cantarel B."/>
            <person name="Chevalier G."/>
            <person name="Couloux A."/>
            <person name="Da Silva C."/>
            <person name="Denoeud F."/>
            <person name="Duplessis S."/>
            <person name="Ghignone S."/>
            <person name="Hilselberger B."/>
            <person name="Iotti M."/>
            <person name="Marcais B."/>
            <person name="Mello A."/>
            <person name="Miranda M."/>
            <person name="Pacioni G."/>
            <person name="Quesneville H."/>
            <person name="Riccioni C."/>
            <person name="Ruotolo R."/>
            <person name="Splivallo R."/>
            <person name="Stocchi V."/>
            <person name="Tisserant E."/>
            <person name="Viscomi A.R."/>
            <person name="Zambonelli A."/>
            <person name="Zampieri E."/>
            <person name="Henrissat B."/>
            <person name="Lebrun M.H."/>
            <person name="Paolocci F."/>
            <person name="Bonfante P."/>
            <person name="Ottonello S."/>
            <person name="Wincker P."/>
        </authorList>
    </citation>
    <scope>NUCLEOTIDE SEQUENCE [LARGE SCALE GENOMIC DNA]</scope>
    <source>
        <strain evidence="2 3">Mel28</strain>
    </source>
</reference>
<organism evidence="2 3">
    <name type="scientific">Tuber melanosporum (strain Mel28)</name>
    <name type="common">Perigord black truffle</name>
    <dbReference type="NCBI Taxonomy" id="656061"/>
    <lineage>
        <taxon>Eukaryota</taxon>
        <taxon>Fungi</taxon>
        <taxon>Dikarya</taxon>
        <taxon>Ascomycota</taxon>
        <taxon>Pezizomycotina</taxon>
        <taxon>Pezizomycetes</taxon>
        <taxon>Pezizales</taxon>
        <taxon>Tuberaceae</taxon>
        <taxon>Tuber</taxon>
    </lineage>
</organism>
<keyword evidence="3" id="KW-1185">Reference proteome</keyword>
<sequence length="128" mass="14995">MYNTEQPGATMYRRQTMYHRAPVVYHQNGRTRYYGNQNTMYHTSQGGRYHGQGALYHRNSRAYQGGLGSDAYTGRNSYHEQRYVVPLNSQHRDIPGYHPPAPSPRSYHRNRDTYRREVVADHLCCVIT</sequence>
<name>D5G6W4_TUBMM</name>
<dbReference type="EMBL" id="FN430017">
    <property type="protein sequence ID" value="CAZ80257.1"/>
    <property type="molecule type" value="Genomic_DNA"/>
</dbReference>
<dbReference type="AlphaFoldDB" id="D5G6W4"/>
<evidence type="ECO:0000313" key="2">
    <source>
        <dbReference type="EMBL" id="CAZ80257.1"/>
    </source>
</evidence>
<gene>
    <name evidence="2" type="ORF">GSTUM_00002313001</name>
</gene>
<dbReference type="InParanoid" id="D5G6W4"/>
<evidence type="ECO:0000313" key="3">
    <source>
        <dbReference type="Proteomes" id="UP000006911"/>
    </source>
</evidence>
<dbReference type="Proteomes" id="UP000006911">
    <property type="component" value="Unassembled WGS sequence"/>
</dbReference>
<evidence type="ECO:0000256" key="1">
    <source>
        <dbReference type="SAM" id="MobiDB-lite"/>
    </source>
</evidence>
<protein>
    <submittedName>
        <fullName evidence="2">(Perigord truffle) hypothetical protein</fullName>
    </submittedName>
</protein>
<feature type="region of interest" description="Disordered" evidence="1">
    <location>
        <begin position="90"/>
        <end position="110"/>
    </location>
</feature>